<dbReference type="PANTHER" id="PTHR30329:SF21">
    <property type="entry name" value="LIPOPROTEIN YIAD-RELATED"/>
    <property type="match status" value="1"/>
</dbReference>
<keyword evidence="1" id="KW-0472">Membrane</keyword>
<keyword evidence="6" id="KW-1185">Reference proteome</keyword>
<feature type="compositionally biased region" description="Gly residues" evidence="2">
    <location>
        <begin position="25"/>
        <end position="34"/>
    </location>
</feature>
<feature type="compositionally biased region" description="Basic and acidic residues" evidence="2">
    <location>
        <begin position="216"/>
        <end position="225"/>
    </location>
</feature>
<evidence type="ECO:0000256" key="3">
    <source>
        <dbReference type="SAM" id="SignalP"/>
    </source>
</evidence>
<dbReference type="Gene3D" id="3.30.1330.60">
    <property type="entry name" value="OmpA-like domain"/>
    <property type="match status" value="1"/>
</dbReference>
<comment type="caution">
    <text evidence="5">The sequence shown here is derived from an EMBL/GenBank/DDBJ whole genome shotgun (WGS) entry which is preliminary data.</text>
</comment>
<evidence type="ECO:0000256" key="2">
    <source>
        <dbReference type="SAM" id="MobiDB-lite"/>
    </source>
</evidence>
<feature type="region of interest" description="Disordered" evidence="2">
    <location>
        <begin position="205"/>
        <end position="225"/>
    </location>
</feature>
<keyword evidence="3" id="KW-0732">Signal</keyword>
<protein>
    <submittedName>
        <fullName evidence="5">OmpA family protein</fullName>
    </submittedName>
</protein>
<dbReference type="CDD" id="cd07185">
    <property type="entry name" value="OmpA_C-like"/>
    <property type="match status" value="1"/>
</dbReference>
<feature type="chain" id="PRO_5047333853" evidence="3">
    <location>
        <begin position="27"/>
        <end position="225"/>
    </location>
</feature>
<dbReference type="InterPro" id="IPR006665">
    <property type="entry name" value="OmpA-like"/>
</dbReference>
<feature type="compositionally biased region" description="Gly residues" evidence="2">
    <location>
        <begin position="49"/>
        <end position="106"/>
    </location>
</feature>
<dbReference type="InterPro" id="IPR050330">
    <property type="entry name" value="Bact_OuterMem_StrucFunc"/>
</dbReference>
<reference evidence="5 6" key="1">
    <citation type="submission" date="2022-11" db="EMBL/GenBank/DDBJ databases">
        <title>Draft genome sequence of Saccharopolyspora sp. WRP15-2 isolated from rhizosphere soils of wild rice in Thailand.</title>
        <authorList>
            <person name="Duangmal K."/>
            <person name="Kammanee S."/>
            <person name="Muangham S."/>
        </authorList>
    </citation>
    <scope>NUCLEOTIDE SEQUENCE [LARGE SCALE GENOMIC DNA]</scope>
    <source>
        <strain evidence="5 6">WRP15-2</strain>
    </source>
</reference>
<feature type="signal peptide" evidence="3">
    <location>
        <begin position="1"/>
        <end position="26"/>
    </location>
</feature>
<name>A0ABT4V8P9_9PSEU</name>
<accession>A0ABT4V8P9</accession>
<dbReference type="RefSeq" id="WP_270953503.1">
    <property type="nucleotide sequence ID" value="NZ_JAQGLA010000096.1"/>
</dbReference>
<dbReference type="EMBL" id="JAQGLA010000096">
    <property type="protein sequence ID" value="MDA3630337.1"/>
    <property type="molecule type" value="Genomic_DNA"/>
</dbReference>
<sequence length="225" mass="22401">MRRTNIKYAAVLVACTAALLSGCAGGQGGDGDQGGDASSSATAPPNGEGQNGQGQGQGEGQGQEGQGQGQEGQGQGQGEGQGQGQDGQGQGQGDGQGNGQENGQGGDAAAAKTKLQGDLESLTKETPITFNPDSPDLTDQGKQAVTKAAEMIKQAPPELRFEVTGHTAMASGSSQDGQELSKARAQAVADQLGQAGVSADRLQVVGNGDAEGDPNSARRVDLEVI</sequence>
<dbReference type="PANTHER" id="PTHR30329">
    <property type="entry name" value="STATOR ELEMENT OF FLAGELLAR MOTOR COMPLEX"/>
    <property type="match status" value="1"/>
</dbReference>
<proteinExistence type="predicted"/>
<evidence type="ECO:0000313" key="5">
    <source>
        <dbReference type="EMBL" id="MDA3630337.1"/>
    </source>
</evidence>
<organism evidence="5 6">
    <name type="scientific">Saccharopolyspora oryzae</name>
    <dbReference type="NCBI Taxonomy" id="2997343"/>
    <lineage>
        <taxon>Bacteria</taxon>
        <taxon>Bacillati</taxon>
        <taxon>Actinomycetota</taxon>
        <taxon>Actinomycetes</taxon>
        <taxon>Pseudonocardiales</taxon>
        <taxon>Pseudonocardiaceae</taxon>
        <taxon>Saccharopolyspora</taxon>
    </lineage>
</organism>
<feature type="domain" description="OmpA-like" evidence="4">
    <location>
        <begin position="117"/>
        <end position="225"/>
    </location>
</feature>
<dbReference type="Pfam" id="PF00691">
    <property type="entry name" value="OmpA"/>
    <property type="match status" value="1"/>
</dbReference>
<evidence type="ECO:0000259" key="4">
    <source>
        <dbReference type="PROSITE" id="PS51123"/>
    </source>
</evidence>
<dbReference type="Proteomes" id="UP001210380">
    <property type="component" value="Unassembled WGS sequence"/>
</dbReference>
<dbReference type="PROSITE" id="PS51123">
    <property type="entry name" value="OMPA_2"/>
    <property type="match status" value="1"/>
</dbReference>
<evidence type="ECO:0000313" key="6">
    <source>
        <dbReference type="Proteomes" id="UP001210380"/>
    </source>
</evidence>
<dbReference type="SUPFAM" id="SSF103088">
    <property type="entry name" value="OmpA-like"/>
    <property type="match status" value="1"/>
</dbReference>
<dbReference type="PROSITE" id="PS51257">
    <property type="entry name" value="PROKAR_LIPOPROTEIN"/>
    <property type="match status" value="1"/>
</dbReference>
<evidence type="ECO:0000256" key="1">
    <source>
        <dbReference type="PROSITE-ProRule" id="PRU00473"/>
    </source>
</evidence>
<feature type="region of interest" description="Disordered" evidence="2">
    <location>
        <begin position="25"/>
        <end position="142"/>
    </location>
</feature>
<gene>
    <name evidence="5" type="ORF">OU415_33265</name>
</gene>
<dbReference type="InterPro" id="IPR036737">
    <property type="entry name" value="OmpA-like_sf"/>
</dbReference>